<comment type="caution">
    <text evidence="2">The sequence shown here is derived from an EMBL/GenBank/DDBJ whole genome shotgun (WGS) entry which is preliminary data.</text>
</comment>
<feature type="compositionally biased region" description="Basic and acidic residues" evidence="1">
    <location>
        <begin position="54"/>
        <end position="64"/>
    </location>
</feature>
<evidence type="ECO:0000313" key="3">
    <source>
        <dbReference type="Proteomes" id="UP000765509"/>
    </source>
</evidence>
<feature type="region of interest" description="Disordered" evidence="1">
    <location>
        <begin position="51"/>
        <end position="101"/>
    </location>
</feature>
<dbReference type="EMBL" id="AVOT02002748">
    <property type="protein sequence ID" value="MBW0471398.1"/>
    <property type="molecule type" value="Genomic_DNA"/>
</dbReference>
<keyword evidence="3" id="KW-1185">Reference proteome</keyword>
<dbReference type="Gene3D" id="1.10.10.10">
    <property type="entry name" value="Winged helix-like DNA-binding domain superfamily/Winged helix DNA-binding domain"/>
    <property type="match status" value="1"/>
</dbReference>
<feature type="compositionally biased region" description="Polar residues" evidence="1">
    <location>
        <begin position="66"/>
        <end position="81"/>
    </location>
</feature>
<dbReference type="AlphaFoldDB" id="A0A9Q3GL03"/>
<dbReference type="SUPFAM" id="SSF46689">
    <property type="entry name" value="Homeodomain-like"/>
    <property type="match status" value="1"/>
</dbReference>
<proteinExistence type="predicted"/>
<evidence type="ECO:0000256" key="1">
    <source>
        <dbReference type="SAM" id="MobiDB-lite"/>
    </source>
</evidence>
<dbReference type="OrthoDB" id="2737287at2759"/>
<protein>
    <submittedName>
        <fullName evidence="2">Uncharacterized protein</fullName>
    </submittedName>
</protein>
<dbReference type="Proteomes" id="UP000765509">
    <property type="component" value="Unassembled WGS sequence"/>
</dbReference>
<feature type="compositionally biased region" description="Basic and acidic residues" evidence="1">
    <location>
        <begin position="82"/>
        <end position="101"/>
    </location>
</feature>
<evidence type="ECO:0000313" key="2">
    <source>
        <dbReference type="EMBL" id="MBW0471398.1"/>
    </source>
</evidence>
<dbReference type="InterPro" id="IPR036388">
    <property type="entry name" value="WH-like_DNA-bd_sf"/>
</dbReference>
<accession>A0A9Q3GL03</accession>
<organism evidence="2 3">
    <name type="scientific">Austropuccinia psidii MF-1</name>
    <dbReference type="NCBI Taxonomy" id="1389203"/>
    <lineage>
        <taxon>Eukaryota</taxon>
        <taxon>Fungi</taxon>
        <taxon>Dikarya</taxon>
        <taxon>Basidiomycota</taxon>
        <taxon>Pucciniomycotina</taxon>
        <taxon>Pucciniomycetes</taxon>
        <taxon>Pucciniales</taxon>
        <taxon>Sphaerophragmiaceae</taxon>
        <taxon>Austropuccinia</taxon>
    </lineage>
</organism>
<sequence>MPYLDIETRGRLVGMHQAGLPFRTILDLAGIPLTTVYNTINKYQRIGTVRTQKKRETYKHDRTGLPRTQPNNHPWSSTNRCTGDRPDDSHSLHPNDPARDP</sequence>
<name>A0A9Q3GL03_9BASI</name>
<reference evidence="2" key="1">
    <citation type="submission" date="2021-03" db="EMBL/GenBank/DDBJ databases">
        <title>Draft genome sequence of rust myrtle Austropuccinia psidii MF-1, a brazilian biotype.</title>
        <authorList>
            <person name="Quecine M.C."/>
            <person name="Pachon D.M.R."/>
            <person name="Bonatelli M.L."/>
            <person name="Correr F.H."/>
            <person name="Franceschini L.M."/>
            <person name="Leite T.F."/>
            <person name="Margarido G.R.A."/>
            <person name="Almeida C.A."/>
            <person name="Ferrarezi J.A."/>
            <person name="Labate C.A."/>
        </authorList>
    </citation>
    <scope>NUCLEOTIDE SEQUENCE</scope>
    <source>
        <strain evidence="2">MF-1</strain>
    </source>
</reference>
<gene>
    <name evidence="2" type="ORF">O181_011113</name>
</gene>
<dbReference type="InterPro" id="IPR009057">
    <property type="entry name" value="Homeodomain-like_sf"/>
</dbReference>